<dbReference type="InterPro" id="IPR007024">
    <property type="entry name" value="BLUF_domain"/>
</dbReference>
<dbReference type="Pfam" id="PF04940">
    <property type="entry name" value="BLUF"/>
    <property type="match status" value="1"/>
</dbReference>
<evidence type="ECO:0000313" key="3">
    <source>
        <dbReference type="Proteomes" id="UP000681075"/>
    </source>
</evidence>
<gene>
    <name evidence="2" type="ORF">TMPK1_04630</name>
</gene>
<sequence length="152" mass="17221">MCGRMLLSRLLYVSAAARAYDEDDLIALLRQSRQRNLEDNITGLLLYGNERFVQTIEGPPGAVDALRARLRRDTRHHSYRELFLQEAKTRAYKDWSMAFRHVMPEEMLGFTPLGELLQAADRGAATDLPNAAAIFDGFVRDRDARHGAVDSL</sequence>
<reference evidence="2" key="1">
    <citation type="submission" date="2021-02" db="EMBL/GenBank/DDBJ databases">
        <title>Genome sequence of Rhodospirillales sp. strain TMPK1 isolated from soil.</title>
        <authorList>
            <person name="Nakai R."/>
            <person name="Kusada H."/>
            <person name="Tamaki H."/>
        </authorList>
    </citation>
    <scope>NUCLEOTIDE SEQUENCE</scope>
    <source>
        <strain evidence="2">TMPK1</strain>
    </source>
</reference>
<feature type="domain" description="BLUF" evidence="1">
    <location>
        <begin position="7"/>
        <end position="98"/>
    </location>
</feature>
<dbReference type="EMBL" id="BOPV01000001">
    <property type="protein sequence ID" value="GIL38226.1"/>
    <property type="molecule type" value="Genomic_DNA"/>
</dbReference>
<dbReference type="SMART" id="SM01034">
    <property type="entry name" value="BLUF"/>
    <property type="match status" value="1"/>
</dbReference>
<proteinExistence type="predicted"/>
<evidence type="ECO:0000259" key="1">
    <source>
        <dbReference type="PROSITE" id="PS50925"/>
    </source>
</evidence>
<keyword evidence="3" id="KW-1185">Reference proteome</keyword>
<organism evidence="2 3">
    <name type="scientific">Roseiterribacter gracilis</name>
    <dbReference type="NCBI Taxonomy" id="2812848"/>
    <lineage>
        <taxon>Bacteria</taxon>
        <taxon>Pseudomonadati</taxon>
        <taxon>Pseudomonadota</taxon>
        <taxon>Alphaproteobacteria</taxon>
        <taxon>Rhodospirillales</taxon>
        <taxon>Roseiterribacteraceae</taxon>
        <taxon>Roseiterribacter</taxon>
    </lineage>
</organism>
<dbReference type="GO" id="GO:0009882">
    <property type="term" value="F:blue light photoreceptor activity"/>
    <property type="evidence" value="ECO:0007669"/>
    <property type="project" value="InterPro"/>
</dbReference>
<dbReference type="AlphaFoldDB" id="A0A8S8XAP8"/>
<dbReference type="InterPro" id="IPR036046">
    <property type="entry name" value="Acylphosphatase-like_dom_sf"/>
</dbReference>
<dbReference type="Proteomes" id="UP000681075">
    <property type="component" value="Unassembled WGS sequence"/>
</dbReference>
<dbReference type="GO" id="GO:0071949">
    <property type="term" value="F:FAD binding"/>
    <property type="evidence" value="ECO:0007669"/>
    <property type="project" value="InterPro"/>
</dbReference>
<protein>
    <recommendedName>
        <fullName evidence="1">BLUF domain-containing protein</fullName>
    </recommendedName>
</protein>
<accession>A0A8S8XAP8</accession>
<dbReference type="SUPFAM" id="SSF54975">
    <property type="entry name" value="Acylphosphatase/BLUF domain-like"/>
    <property type="match status" value="1"/>
</dbReference>
<dbReference type="Gene3D" id="3.30.70.100">
    <property type="match status" value="1"/>
</dbReference>
<name>A0A8S8XAP8_9PROT</name>
<comment type="caution">
    <text evidence="2">The sequence shown here is derived from an EMBL/GenBank/DDBJ whole genome shotgun (WGS) entry which is preliminary data.</text>
</comment>
<evidence type="ECO:0000313" key="2">
    <source>
        <dbReference type="EMBL" id="GIL38226.1"/>
    </source>
</evidence>
<dbReference type="PROSITE" id="PS50925">
    <property type="entry name" value="BLUF"/>
    <property type="match status" value="1"/>
</dbReference>